<dbReference type="InterPro" id="IPR002347">
    <property type="entry name" value="SDR_fam"/>
</dbReference>
<dbReference type="InterPro" id="IPR051019">
    <property type="entry name" value="VLCFA-Steroid_DH"/>
</dbReference>
<evidence type="ECO:0000313" key="5">
    <source>
        <dbReference type="Proteomes" id="UP000039865"/>
    </source>
</evidence>
<dbReference type="AlphaFoldDB" id="A0A077ZRF6"/>
<evidence type="ECO:0000256" key="1">
    <source>
        <dbReference type="ARBA" id="ARBA00006484"/>
    </source>
</evidence>
<dbReference type="PANTHER" id="PTHR43899:SF13">
    <property type="entry name" value="RH59310P"/>
    <property type="match status" value="1"/>
</dbReference>
<keyword evidence="3" id="KW-0812">Transmembrane</keyword>
<dbReference type="OrthoDB" id="418498at2759"/>
<protein>
    <submittedName>
        <fullName evidence="4">Inactive hydroxysteroid dehydrogenase-like protein 1-like</fullName>
    </submittedName>
</protein>
<organism evidence="4 5">
    <name type="scientific">Stylonychia lemnae</name>
    <name type="common">Ciliate</name>
    <dbReference type="NCBI Taxonomy" id="5949"/>
    <lineage>
        <taxon>Eukaryota</taxon>
        <taxon>Sar</taxon>
        <taxon>Alveolata</taxon>
        <taxon>Ciliophora</taxon>
        <taxon>Intramacronucleata</taxon>
        <taxon>Spirotrichea</taxon>
        <taxon>Stichotrichia</taxon>
        <taxon>Sporadotrichida</taxon>
        <taxon>Oxytrichidae</taxon>
        <taxon>Stylonychinae</taxon>
        <taxon>Stylonychia</taxon>
    </lineage>
</organism>
<keyword evidence="5" id="KW-1185">Reference proteome</keyword>
<dbReference type="PRINTS" id="PR00081">
    <property type="entry name" value="GDHRDH"/>
</dbReference>
<reference evidence="4 5" key="1">
    <citation type="submission" date="2014-06" db="EMBL/GenBank/DDBJ databases">
        <authorList>
            <person name="Swart Estienne"/>
        </authorList>
    </citation>
    <scope>NUCLEOTIDE SEQUENCE [LARGE SCALE GENOMIC DNA]</scope>
    <source>
        <strain evidence="4 5">130c</strain>
    </source>
</reference>
<dbReference type="InterPro" id="IPR036291">
    <property type="entry name" value="NAD(P)-bd_dom_sf"/>
</dbReference>
<name>A0A077ZRF6_STYLE</name>
<evidence type="ECO:0000256" key="3">
    <source>
        <dbReference type="SAM" id="Phobius"/>
    </source>
</evidence>
<dbReference type="InParanoid" id="A0A077ZRF6"/>
<dbReference type="Pfam" id="PF00106">
    <property type="entry name" value="adh_short"/>
    <property type="match status" value="1"/>
</dbReference>
<gene>
    <name evidence="4" type="primary">Contig5858.g6280</name>
    <name evidence="4" type="ORF">STYLEM_1437</name>
</gene>
<keyword evidence="2" id="KW-0560">Oxidoreductase</keyword>
<dbReference type="SUPFAM" id="SSF51735">
    <property type="entry name" value="NAD(P)-binding Rossmann-fold domains"/>
    <property type="match status" value="1"/>
</dbReference>
<dbReference type="GO" id="GO:0016491">
    <property type="term" value="F:oxidoreductase activity"/>
    <property type="evidence" value="ECO:0007669"/>
    <property type="project" value="UniProtKB-KW"/>
</dbReference>
<dbReference type="Proteomes" id="UP000039865">
    <property type="component" value="Unassembled WGS sequence"/>
</dbReference>
<keyword evidence="3" id="KW-0472">Membrane</keyword>
<comment type="similarity">
    <text evidence="1">Belongs to the short-chain dehydrogenases/reductases (SDR) family.</text>
</comment>
<sequence>MKELGCFDYFAIFLGVYVLVPKLYQIWMIIYTSFIVQKKDLKVLYGADSWALITGCTSGIGEELAHRIAQQGLNIILISRSLDKLTKVENDILKKCPQIKTLKVIADYANGGETLEFYKKIYAQIKDLDISIVVNNAGILYSEYYRQLNISQIMEMAIVNTYPYILFNHLILKKLQQRSLKKQTALLNVSSSISFVAGPYQQIYGCTKKFERYFTEALRQENKKEYPNLEVICVTPMYVSTQMTNNLSTKEFGVVNAEQYVEGVLKVFGNLNHIFGPMIHQVQGYFTNIFFELSHYYRLSLHIVNHIIYNECQKMK</sequence>
<dbReference type="EMBL" id="CCKQ01001372">
    <property type="protein sequence ID" value="CDW72477.1"/>
    <property type="molecule type" value="Genomic_DNA"/>
</dbReference>
<proteinExistence type="inferred from homology"/>
<dbReference type="Gene3D" id="3.40.50.720">
    <property type="entry name" value="NAD(P)-binding Rossmann-like Domain"/>
    <property type="match status" value="1"/>
</dbReference>
<dbReference type="OMA" id="HAVINQM"/>
<dbReference type="FunCoup" id="A0A077ZRF6">
    <property type="interactions" value="74"/>
</dbReference>
<dbReference type="PIRSF" id="PIRSF000126">
    <property type="entry name" value="11-beta-HSD1"/>
    <property type="match status" value="1"/>
</dbReference>
<dbReference type="PANTHER" id="PTHR43899">
    <property type="entry name" value="RH59310P"/>
    <property type="match status" value="1"/>
</dbReference>
<accession>A0A077ZRF6</accession>
<feature type="transmembrane region" description="Helical" evidence="3">
    <location>
        <begin position="12"/>
        <end position="36"/>
    </location>
</feature>
<keyword evidence="3" id="KW-1133">Transmembrane helix</keyword>
<evidence type="ECO:0000313" key="4">
    <source>
        <dbReference type="EMBL" id="CDW72477.1"/>
    </source>
</evidence>
<evidence type="ECO:0000256" key="2">
    <source>
        <dbReference type="ARBA" id="ARBA00023002"/>
    </source>
</evidence>